<reference evidence="3 4" key="1">
    <citation type="submission" date="2024-09" db="EMBL/GenBank/DDBJ databases">
        <authorList>
            <person name="Sun Q."/>
            <person name="Mori K."/>
        </authorList>
    </citation>
    <scope>NUCLEOTIDE SEQUENCE [LARGE SCALE GENOMIC DNA]</scope>
    <source>
        <strain evidence="3 4">TISTR 1856</strain>
    </source>
</reference>
<comment type="caution">
    <text evidence="3">The sequence shown here is derived from an EMBL/GenBank/DDBJ whole genome shotgun (WGS) entry which is preliminary data.</text>
</comment>
<name>A0ABV5LP69_9ACTN</name>
<dbReference type="InterPro" id="IPR015141">
    <property type="entry name" value="PLipase_A2_prok/fun"/>
</dbReference>
<dbReference type="Gene3D" id="1.20.90.10">
    <property type="entry name" value="Phospholipase A2 domain"/>
    <property type="match status" value="1"/>
</dbReference>
<evidence type="ECO:0000256" key="1">
    <source>
        <dbReference type="SAM" id="MobiDB-lite"/>
    </source>
</evidence>
<feature type="signal peptide" evidence="2">
    <location>
        <begin position="1"/>
        <end position="45"/>
    </location>
</feature>
<dbReference type="Proteomes" id="UP001589748">
    <property type="component" value="Unassembled WGS sequence"/>
</dbReference>
<gene>
    <name evidence="3" type="ORF">ACFFVI_02830</name>
</gene>
<evidence type="ECO:0000313" key="4">
    <source>
        <dbReference type="Proteomes" id="UP001589748"/>
    </source>
</evidence>
<dbReference type="InterPro" id="IPR036444">
    <property type="entry name" value="PLipase_A2_dom_sf"/>
</dbReference>
<feature type="chain" id="PRO_5046515585" evidence="2">
    <location>
        <begin position="46"/>
        <end position="262"/>
    </location>
</feature>
<dbReference type="GO" id="GO:0004623">
    <property type="term" value="F:phospholipase A2 activity"/>
    <property type="evidence" value="ECO:0007669"/>
    <property type="project" value="UniProtKB-EC"/>
</dbReference>
<evidence type="ECO:0000256" key="2">
    <source>
        <dbReference type="SAM" id="SignalP"/>
    </source>
</evidence>
<proteinExistence type="predicted"/>
<sequence length="262" mass="27223">MSSSTTVDGALPRTSRRTGRRGRAAALAAAGALLLGPVLATPAQAATCTGYGPSTARISLCGAVDSAYRASGGASGPLGVPLSPELVGVEGPGPGVAFFKGGTIWALANGTTLTQRLADPARNRRAEALTLSQTAVPLFIPVAKGRAGTPDGFDWSTDGCSGPTYGDVERTFHDACVKHDFGSRNFSPRSTNKFDPTRARLAAINETFRLDAEASCVRAGQPRLTGGFGWPRSCRSWVPTLYQSVTATSAWWWGVSTSSTEA</sequence>
<feature type="region of interest" description="Disordered" evidence="1">
    <location>
        <begin position="1"/>
        <end position="22"/>
    </location>
</feature>
<dbReference type="EMBL" id="JBHMDM010000001">
    <property type="protein sequence ID" value="MFB9375895.1"/>
    <property type="molecule type" value="Genomic_DNA"/>
</dbReference>
<keyword evidence="4" id="KW-1185">Reference proteome</keyword>
<protein>
    <submittedName>
        <fullName evidence="3">Phospholipase A2</fullName>
        <ecNumber evidence="3">3.1.1.4</ecNumber>
    </submittedName>
</protein>
<dbReference type="RefSeq" id="WP_380139737.1">
    <property type="nucleotide sequence ID" value="NZ_JBHLUI010000012.1"/>
</dbReference>
<keyword evidence="2" id="KW-0732">Signal</keyword>
<dbReference type="Pfam" id="PF09056">
    <property type="entry name" value="Phospholip_A2_3"/>
    <property type="match status" value="1"/>
</dbReference>
<dbReference type="SUPFAM" id="SSF48619">
    <property type="entry name" value="Phospholipase A2, PLA2"/>
    <property type="match status" value="1"/>
</dbReference>
<accession>A0ABV5LP69</accession>
<keyword evidence="3" id="KW-0378">Hydrolase</keyword>
<organism evidence="3 4">
    <name type="scientific">Kineococcus gynurae</name>
    <dbReference type="NCBI Taxonomy" id="452979"/>
    <lineage>
        <taxon>Bacteria</taxon>
        <taxon>Bacillati</taxon>
        <taxon>Actinomycetota</taxon>
        <taxon>Actinomycetes</taxon>
        <taxon>Kineosporiales</taxon>
        <taxon>Kineosporiaceae</taxon>
        <taxon>Kineococcus</taxon>
    </lineage>
</organism>
<dbReference type="EC" id="3.1.1.4" evidence="3"/>
<evidence type="ECO:0000313" key="3">
    <source>
        <dbReference type="EMBL" id="MFB9375895.1"/>
    </source>
</evidence>